<gene>
    <name evidence="3" type="ORF">BKA55DRAFT_585634</name>
</gene>
<dbReference type="SUPFAM" id="SSF48452">
    <property type="entry name" value="TPR-like"/>
    <property type="match status" value="1"/>
</dbReference>
<dbReference type="OrthoDB" id="9991317at2759"/>
<dbReference type="InterPro" id="IPR011990">
    <property type="entry name" value="TPR-like_helical_dom_sf"/>
</dbReference>
<dbReference type="Gene3D" id="1.25.40.10">
    <property type="entry name" value="Tetratricopeptide repeat domain"/>
    <property type="match status" value="1"/>
</dbReference>
<dbReference type="Proteomes" id="UP000720189">
    <property type="component" value="Unassembled WGS sequence"/>
</dbReference>
<name>A0A9P9FY01_FUSRE</name>
<feature type="region of interest" description="Disordered" evidence="1">
    <location>
        <begin position="826"/>
        <end position="847"/>
    </location>
</feature>
<evidence type="ECO:0000259" key="2">
    <source>
        <dbReference type="Pfam" id="PF12770"/>
    </source>
</evidence>
<dbReference type="Pfam" id="PF12770">
    <property type="entry name" value="CHAT"/>
    <property type="match status" value="1"/>
</dbReference>
<sequence>MTTIEVTIQDMQNISSTIPDDPDDRARYLWRLALQQGQKYKTIGGISYLDESIRLLREATDIIEDDDPKKARMLSALSLQLGERYTRQKSISDLDEAILIARDAIDSSLDDDPIMPKLFSDLGSLLVDRYLGKGVKWDLDEAIDCSRQAVAIVSDDDLARAQSLNTLGIHLGHLHWRGGHRSNLALRALLEEAIAVSREAVRLTPKSHPSAAGYWKNLGTHLGHQYHSYGTNANLEEVIQCHLAAIRSEQSPSIDRIKAARDALPYCADVSDWQTAFGAVEEAVSLFPKLIFRLLNHSDKLYVLGQVSGLASDGAATALNAGKDLHIPLQLLEAGRGVLSQSMEEMRTDSSSLRVKHPDLAQELTNIRNALDSPISYDQESEDSEPSLKVRLQLRQEADKRLQELLCKIRKEPGFEYYLIPPSEADMRKAANNGPIVVINVSQFRCDAIIIESHQLRLLSLPKLRLVDVEGLYSIKHTETSVREIQGPISNNNFNVWDAVVNDNEWGKGSSQQPWGGLTKEPQDALGSPAVLKWLWDTVAEPILNALEFTNMPIDGKWPHIHWIPTGSLGRFPIHAAGNYYPGTTETVLDRVISSYSSSIKSIIEGRRRQTTRVGSQHALIVGMKTTQGYYSHLPFARKEVSLVRDLCKSMSLNPIEPDQRKENIVSHLPNCTVFHFAGHGKSNRDEPLNSQLLLNDWESDPFTVTSLLDTKLHNNPPFLAYLSACSTGRVDEERFSDESIHLISACQLAGFRHVIGTLWEVNDASCVDVARVTYETMRDGAMTDESVSRGLHAAALHLRNQWSKRLAMNSAGRAVAKRKQAENVSGSRKVALQDSERDGSRDITACDDDEDLSPLYWVPYVHFGV</sequence>
<organism evidence="3 4">
    <name type="scientific">Fusarium redolens</name>
    <dbReference type="NCBI Taxonomy" id="48865"/>
    <lineage>
        <taxon>Eukaryota</taxon>
        <taxon>Fungi</taxon>
        <taxon>Dikarya</taxon>
        <taxon>Ascomycota</taxon>
        <taxon>Pezizomycotina</taxon>
        <taxon>Sordariomycetes</taxon>
        <taxon>Hypocreomycetidae</taxon>
        <taxon>Hypocreales</taxon>
        <taxon>Nectriaceae</taxon>
        <taxon>Fusarium</taxon>
        <taxon>Fusarium redolens species complex</taxon>
    </lineage>
</organism>
<dbReference type="RefSeq" id="XP_046041581.1">
    <property type="nucleotide sequence ID" value="XM_046194472.1"/>
</dbReference>
<feature type="domain" description="CHAT" evidence="2">
    <location>
        <begin position="531"/>
        <end position="865"/>
    </location>
</feature>
<dbReference type="GeneID" id="70224426"/>
<evidence type="ECO:0000313" key="3">
    <source>
        <dbReference type="EMBL" id="KAH7210810.1"/>
    </source>
</evidence>
<comment type="caution">
    <text evidence="3">The sequence shown here is derived from an EMBL/GenBank/DDBJ whole genome shotgun (WGS) entry which is preliminary data.</text>
</comment>
<evidence type="ECO:0000313" key="4">
    <source>
        <dbReference type="Proteomes" id="UP000720189"/>
    </source>
</evidence>
<keyword evidence="4" id="KW-1185">Reference proteome</keyword>
<dbReference type="InterPro" id="IPR024983">
    <property type="entry name" value="CHAT_dom"/>
</dbReference>
<dbReference type="AlphaFoldDB" id="A0A9P9FY01"/>
<dbReference type="EMBL" id="JAGMUX010000031">
    <property type="protein sequence ID" value="KAH7210810.1"/>
    <property type="molecule type" value="Genomic_DNA"/>
</dbReference>
<accession>A0A9P9FY01</accession>
<evidence type="ECO:0000256" key="1">
    <source>
        <dbReference type="SAM" id="MobiDB-lite"/>
    </source>
</evidence>
<protein>
    <submittedName>
        <fullName evidence="3">CHAT domain-containing protein</fullName>
    </submittedName>
</protein>
<proteinExistence type="predicted"/>
<reference evidence="3" key="1">
    <citation type="journal article" date="2021" name="Nat. Commun.">
        <title>Genetic determinants of endophytism in the Arabidopsis root mycobiome.</title>
        <authorList>
            <person name="Mesny F."/>
            <person name="Miyauchi S."/>
            <person name="Thiergart T."/>
            <person name="Pickel B."/>
            <person name="Atanasova L."/>
            <person name="Karlsson M."/>
            <person name="Huettel B."/>
            <person name="Barry K.W."/>
            <person name="Haridas S."/>
            <person name="Chen C."/>
            <person name="Bauer D."/>
            <person name="Andreopoulos W."/>
            <person name="Pangilinan J."/>
            <person name="LaButti K."/>
            <person name="Riley R."/>
            <person name="Lipzen A."/>
            <person name="Clum A."/>
            <person name="Drula E."/>
            <person name="Henrissat B."/>
            <person name="Kohler A."/>
            <person name="Grigoriev I.V."/>
            <person name="Martin F.M."/>
            <person name="Hacquard S."/>
        </authorList>
    </citation>
    <scope>NUCLEOTIDE SEQUENCE</scope>
    <source>
        <strain evidence="3">MPI-CAGE-AT-0023</strain>
    </source>
</reference>